<keyword evidence="2" id="KW-1133">Transmembrane helix</keyword>
<evidence type="ECO:0000259" key="3">
    <source>
        <dbReference type="PROSITE" id="PS50035"/>
    </source>
</evidence>
<comment type="caution">
    <text evidence="4">The sequence shown here is derived from an EMBL/GenBank/DDBJ whole genome shotgun (WGS) entry which is preliminary data.</text>
</comment>
<dbReference type="GO" id="GO:0032049">
    <property type="term" value="P:cardiolipin biosynthetic process"/>
    <property type="evidence" value="ECO:0007669"/>
    <property type="project" value="UniProtKB-ARBA"/>
</dbReference>
<dbReference type="AlphaFoldDB" id="A0A202B548"/>
<dbReference type="SUPFAM" id="SSF56024">
    <property type="entry name" value="Phospholipase D/nuclease"/>
    <property type="match status" value="2"/>
</dbReference>
<evidence type="ECO:0000313" key="4">
    <source>
        <dbReference type="EMBL" id="OVE46539.1"/>
    </source>
</evidence>
<sequence length="505" mass="55535">MSKDEQSQQTLQFVRQLAEQALSRSAGAPLMAGNRVRLLYDSVENFPAWENALSECRDSIFIEMYIFANDQFGLRIRNILIEKAKQGIQVCLLYDWLGSWRAHLSSFFKPLQEAGAEVRAYHPPSLGGGLTLLGRNHRKMIIVDRQELFVSGLCISQSWQGQPEKGLAPWRDTGLALSGPLLAPALAAFADSWASCGEPLDARWLVPADTQPAGEAAARLIATTPSTARMMRLDLLVASFARRTLWLTDAYFMATSLYLSALKQAARDGVDVRLLVPRSSDIRWIAAVSRTQYRPLLEAGVRVFEWNGPMIHAKTAVADGRWARIGSTNLNLSSWLVNRELDIALEDEGLAGELAERFLQDLEQSTEIVLRQERRKPVPRPVSKQERRMRGTPKEMALSGASAAARQAMRIGDALGSVVRGSRMVESSEAPAFLSIGVALCLLALAIAYFPWLAAAPLVALLAAGGLAVVFKACGLYLEKRKKKQQSRLAECSSGSDKPTPDDSQ</sequence>
<feature type="region of interest" description="Disordered" evidence="1">
    <location>
        <begin position="374"/>
        <end position="394"/>
    </location>
</feature>
<gene>
    <name evidence="4" type="ORF">CBW21_18015</name>
</gene>
<feature type="transmembrane region" description="Helical" evidence="2">
    <location>
        <begin position="430"/>
        <end position="452"/>
    </location>
</feature>
<feature type="transmembrane region" description="Helical" evidence="2">
    <location>
        <begin position="458"/>
        <end position="478"/>
    </location>
</feature>
<dbReference type="PANTHER" id="PTHR21248">
    <property type="entry name" value="CARDIOLIPIN SYNTHASE"/>
    <property type="match status" value="1"/>
</dbReference>
<evidence type="ECO:0000256" key="2">
    <source>
        <dbReference type="SAM" id="Phobius"/>
    </source>
</evidence>
<proteinExistence type="predicted"/>
<keyword evidence="2" id="KW-0812">Transmembrane</keyword>
<reference evidence="4 5" key="1">
    <citation type="submission" date="2017-05" db="EMBL/GenBank/DDBJ databases">
        <title>Chromobacterium violaceum GHPS1 isolated from Hydrocarbon polluted soil in French Guiana display an awesome secondary metabolite arsenal and a battery of drug and heavy-metal-resistance and detoxification of xenobiotics proteins.</title>
        <authorList>
            <person name="Belbahri L."/>
        </authorList>
    </citation>
    <scope>NUCLEOTIDE SEQUENCE [LARGE SCALE GENOMIC DNA]</scope>
    <source>
        <strain evidence="4 5">GHPS1</strain>
    </source>
</reference>
<feature type="compositionally biased region" description="Polar residues" evidence="1">
    <location>
        <begin position="493"/>
        <end position="505"/>
    </location>
</feature>
<accession>A0A202B548</accession>
<feature type="domain" description="PLD phosphodiesterase" evidence="3">
    <location>
        <begin position="132"/>
        <end position="159"/>
    </location>
</feature>
<dbReference type="Gene3D" id="3.30.870.10">
    <property type="entry name" value="Endonuclease Chain A"/>
    <property type="match status" value="2"/>
</dbReference>
<feature type="region of interest" description="Disordered" evidence="1">
    <location>
        <begin position="482"/>
        <end position="505"/>
    </location>
</feature>
<dbReference type="GO" id="GO:0030572">
    <property type="term" value="F:phosphatidyltransferase activity"/>
    <property type="evidence" value="ECO:0007669"/>
    <property type="project" value="UniProtKB-ARBA"/>
</dbReference>
<dbReference type="InterPro" id="IPR025202">
    <property type="entry name" value="PLD-like_dom"/>
</dbReference>
<dbReference type="SMART" id="SM00155">
    <property type="entry name" value="PLDc"/>
    <property type="match status" value="2"/>
</dbReference>
<dbReference type="EMBL" id="NHOO01000017">
    <property type="protein sequence ID" value="OVE46539.1"/>
    <property type="molecule type" value="Genomic_DNA"/>
</dbReference>
<evidence type="ECO:0000256" key="1">
    <source>
        <dbReference type="SAM" id="MobiDB-lite"/>
    </source>
</evidence>
<dbReference type="PANTHER" id="PTHR21248:SF22">
    <property type="entry name" value="PHOSPHOLIPASE D"/>
    <property type="match status" value="1"/>
</dbReference>
<dbReference type="InterPro" id="IPR001736">
    <property type="entry name" value="PLipase_D/transphosphatidylase"/>
</dbReference>
<dbReference type="Proteomes" id="UP000196342">
    <property type="component" value="Unassembled WGS sequence"/>
</dbReference>
<dbReference type="PROSITE" id="PS50035">
    <property type="entry name" value="PLD"/>
    <property type="match status" value="2"/>
</dbReference>
<dbReference type="CDD" id="cd09159">
    <property type="entry name" value="PLDc_ybhO_like_2"/>
    <property type="match status" value="1"/>
</dbReference>
<keyword evidence="5" id="KW-1185">Reference proteome</keyword>
<protein>
    <submittedName>
        <fullName evidence="4">Cardiolipin synthase B</fullName>
    </submittedName>
</protein>
<feature type="domain" description="PLD phosphodiesterase" evidence="3">
    <location>
        <begin position="307"/>
        <end position="334"/>
    </location>
</feature>
<keyword evidence="2" id="KW-0472">Membrane</keyword>
<feature type="compositionally biased region" description="Basic and acidic residues" evidence="1">
    <location>
        <begin position="383"/>
        <end position="393"/>
    </location>
</feature>
<name>A0A202B548_CHRVL</name>
<dbReference type="CDD" id="cd09110">
    <property type="entry name" value="PLDc_CLS_1"/>
    <property type="match status" value="1"/>
</dbReference>
<dbReference type="Pfam" id="PF13091">
    <property type="entry name" value="PLDc_2"/>
    <property type="match status" value="2"/>
</dbReference>
<organism evidence="4 5">
    <name type="scientific">Chromobacterium violaceum</name>
    <dbReference type="NCBI Taxonomy" id="536"/>
    <lineage>
        <taxon>Bacteria</taxon>
        <taxon>Pseudomonadati</taxon>
        <taxon>Pseudomonadota</taxon>
        <taxon>Betaproteobacteria</taxon>
        <taxon>Neisseriales</taxon>
        <taxon>Chromobacteriaceae</taxon>
        <taxon>Chromobacterium</taxon>
    </lineage>
</organism>
<dbReference type="RefSeq" id="WP_087698517.1">
    <property type="nucleotide sequence ID" value="NZ_NHOO01000017.1"/>
</dbReference>
<evidence type="ECO:0000313" key="5">
    <source>
        <dbReference type="Proteomes" id="UP000196342"/>
    </source>
</evidence>